<reference evidence="7 8" key="1">
    <citation type="submission" date="2024-04" db="EMBL/GenBank/DDBJ databases">
        <title>Tritrichomonas musculus Genome.</title>
        <authorList>
            <person name="Alves-Ferreira E."/>
            <person name="Grigg M."/>
            <person name="Lorenzi H."/>
            <person name="Galac M."/>
        </authorList>
    </citation>
    <scope>NUCLEOTIDE SEQUENCE [LARGE SCALE GENOMIC DNA]</scope>
    <source>
        <strain evidence="7 8">EAF2021</strain>
    </source>
</reference>
<feature type="binding site" evidence="3">
    <location>
        <position position="228"/>
    </location>
    <ligand>
        <name>ATP</name>
        <dbReference type="ChEBI" id="CHEBI:30616"/>
    </ligand>
</feature>
<organism evidence="7 8">
    <name type="scientific">Tritrichomonas musculus</name>
    <dbReference type="NCBI Taxonomy" id="1915356"/>
    <lineage>
        <taxon>Eukaryota</taxon>
        <taxon>Metamonada</taxon>
        <taxon>Parabasalia</taxon>
        <taxon>Tritrichomonadida</taxon>
        <taxon>Tritrichomonadidae</taxon>
        <taxon>Tritrichomonas</taxon>
    </lineage>
</organism>
<dbReference type="InterPro" id="IPR050167">
    <property type="entry name" value="Ser_Thr_protein_kinase"/>
</dbReference>
<dbReference type="Pfam" id="PF00069">
    <property type="entry name" value="Pkinase"/>
    <property type="match status" value="1"/>
</dbReference>
<dbReference type="InterPro" id="IPR008271">
    <property type="entry name" value="Ser/Thr_kinase_AS"/>
</dbReference>
<protein>
    <recommendedName>
        <fullName evidence="6">Protein kinase domain-containing protein</fullName>
    </recommendedName>
</protein>
<evidence type="ECO:0000313" key="7">
    <source>
        <dbReference type="EMBL" id="KAK8891416.1"/>
    </source>
</evidence>
<dbReference type="InterPro" id="IPR011009">
    <property type="entry name" value="Kinase-like_dom_sf"/>
</dbReference>
<evidence type="ECO:0000256" key="2">
    <source>
        <dbReference type="ARBA" id="ARBA00022840"/>
    </source>
</evidence>
<sequence length="473" mass="53985">MKFADNYSLNLQNTNSIVFLGEDIKLNSCFFTCRNLYLKFPNAKKLSYSGFSIDDIKFYVKKGIQLEGDIVTKFLSNVVFVDENDNSKWNEMPNPALASKTKDFEELQKLSNSQAKKIQELESDLQQKHSNYNELQSILASRTNEVANLESLNNKQQATIRDLEAQISKLKKTIESSENTTVAEQMDTFKIIDANEMQQLRIVTELGYGSTGITYKVVKTQEQIYVMKKMKKIDQKTGKKFVKEYELLNSLHHPNILKTYGIFIDDKSPLSILLEFCEQDMTDAIKNKDFSTINILCWIFQIAEGMKYVHSKNIIHLDLKPGNILVTKDGNVKICDFGIAKLFSPEEMTSISGECGTAFYMAPEVLNHEKINEKVDVYSFGVLMFFVLNNGQVPGSKILQGKKLDFPPKFTNFAKNLIEACLSQIPDERPSFSNICSQLKENNFELVSIDESEKLLLQSSIAEYQKTIEIFED</sequence>
<name>A0ABR2KK16_9EUKA</name>
<dbReference type="PANTHER" id="PTHR23257:SF963">
    <property type="entry name" value="AT08303P"/>
    <property type="match status" value="1"/>
</dbReference>
<dbReference type="SUPFAM" id="SSF56112">
    <property type="entry name" value="Protein kinase-like (PK-like)"/>
    <property type="match status" value="1"/>
</dbReference>
<dbReference type="InterPro" id="IPR017441">
    <property type="entry name" value="Protein_kinase_ATP_BS"/>
</dbReference>
<dbReference type="SMART" id="SM00220">
    <property type="entry name" value="S_TKc"/>
    <property type="match status" value="1"/>
</dbReference>
<dbReference type="Proteomes" id="UP001470230">
    <property type="component" value="Unassembled WGS sequence"/>
</dbReference>
<evidence type="ECO:0000259" key="6">
    <source>
        <dbReference type="PROSITE" id="PS50011"/>
    </source>
</evidence>
<dbReference type="PROSITE" id="PS00107">
    <property type="entry name" value="PROTEIN_KINASE_ATP"/>
    <property type="match status" value="1"/>
</dbReference>
<accession>A0ABR2KK16</accession>
<keyword evidence="1 3" id="KW-0547">Nucleotide-binding</keyword>
<gene>
    <name evidence="7" type="ORF">M9Y10_028625</name>
</gene>
<feature type="domain" description="Protein kinase" evidence="6">
    <location>
        <begin position="200"/>
        <end position="444"/>
    </location>
</feature>
<comment type="caution">
    <text evidence="7">The sequence shown here is derived from an EMBL/GenBank/DDBJ whole genome shotgun (WGS) entry which is preliminary data.</text>
</comment>
<evidence type="ECO:0000256" key="3">
    <source>
        <dbReference type="PROSITE-ProRule" id="PRU10141"/>
    </source>
</evidence>
<evidence type="ECO:0000313" key="8">
    <source>
        <dbReference type="Proteomes" id="UP001470230"/>
    </source>
</evidence>
<keyword evidence="5" id="KW-0175">Coiled coil</keyword>
<keyword evidence="4" id="KW-0723">Serine/threonine-protein kinase</keyword>
<dbReference type="EMBL" id="JAPFFF010000004">
    <property type="protein sequence ID" value="KAK8891416.1"/>
    <property type="molecule type" value="Genomic_DNA"/>
</dbReference>
<evidence type="ECO:0000256" key="4">
    <source>
        <dbReference type="RuleBase" id="RU000304"/>
    </source>
</evidence>
<keyword evidence="4" id="KW-0808">Transferase</keyword>
<keyword evidence="4" id="KW-0418">Kinase</keyword>
<comment type="similarity">
    <text evidence="4">Belongs to the protein kinase superfamily.</text>
</comment>
<dbReference type="PROSITE" id="PS00108">
    <property type="entry name" value="PROTEIN_KINASE_ST"/>
    <property type="match status" value="1"/>
</dbReference>
<dbReference type="Gene3D" id="1.10.510.10">
    <property type="entry name" value="Transferase(Phosphotransferase) domain 1"/>
    <property type="match status" value="1"/>
</dbReference>
<evidence type="ECO:0000256" key="5">
    <source>
        <dbReference type="SAM" id="Coils"/>
    </source>
</evidence>
<dbReference type="PANTHER" id="PTHR23257">
    <property type="entry name" value="SERINE-THREONINE PROTEIN KINASE"/>
    <property type="match status" value="1"/>
</dbReference>
<keyword evidence="2 3" id="KW-0067">ATP-binding</keyword>
<proteinExistence type="inferred from homology"/>
<evidence type="ECO:0000256" key="1">
    <source>
        <dbReference type="ARBA" id="ARBA00022741"/>
    </source>
</evidence>
<dbReference type="PROSITE" id="PS50011">
    <property type="entry name" value="PROTEIN_KINASE_DOM"/>
    <property type="match status" value="1"/>
</dbReference>
<feature type="coiled-coil region" evidence="5">
    <location>
        <begin position="104"/>
        <end position="180"/>
    </location>
</feature>
<keyword evidence="8" id="KW-1185">Reference proteome</keyword>
<dbReference type="InterPro" id="IPR000719">
    <property type="entry name" value="Prot_kinase_dom"/>
</dbReference>